<feature type="region of interest" description="Disordered" evidence="3">
    <location>
        <begin position="1"/>
        <end position="43"/>
    </location>
</feature>
<dbReference type="AlphaFoldDB" id="A0A5A5U4L5"/>
<dbReference type="PANTHER" id="PTHR33308">
    <property type="entry name" value="PEPTIDOGLYCAN HYDROLASE FLGJ"/>
    <property type="match status" value="1"/>
</dbReference>
<dbReference type="EMBL" id="BJJW01000016">
    <property type="protein sequence ID" value="GDZ84614.1"/>
    <property type="molecule type" value="Genomic_DNA"/>
</dbReference>
<name>A0A5A5U4L5_LEUCI</name>
<dbReference type="SMART" id="SM00047">
    <property type="entry name" value="LYZ2"/>
    <property type="match status" value="1"/>
</dbReference>
<evidence type="ECO:0000313" key="6">
    <source>
        <dbReference type="EMBL" id="GDZ84614.1"/>
    </source>
</evidence>
<dbReference type="GO" id="GO:0004040">
    <property type="term" value="F:amidase activity"/>
    <property type="evidence" value="ECO:0007669"/>
    <property type="project" value="InterPro"/>
</dbReference>
<dbReference type="Gene3D" id="3.30.1490.480">
    <property type="entry name" value="Endolytic murein transglycosylase"/>
    <property type="match status" value="1"/>
</dbReference>
<evidence type="ECO:0000256" key="3">
    <source>
        <dbReference type="SAM" id="MobiDB-lite"/>
    </source>
</evidence>
<evidence type="ECO:0000256" key="4">
    <source>
        <dbReference type="SAM" id="Phobius"/>
    </source>
</evidence>
<gene>
    <name evidence="6" type="ORF">LCIT_18560</name>
</gene>
<dbReference type="InterPro" id="IPR002901">
    <property type="entry name" value="MGlyc_endo_b_GlcNAc-like_dom"/>
</dbReference>
<evidence type="ECO:0000313" key="7">
    <source>
        <dbReference type="Proteomes" id="UP000323274"/>
    </source>
</evidence>
<sequence length="440" mass="48859">MESRKQRHQHEIKAAEALDATQNSTSNNPFAGPIGGGRGPHKKRSKKSKWLTAFLAVIVVVGFVLVIKALFTDNNAALNPQDTTFKTVKINDGSTAMQMGQTLENKKIIKSAKAFYKYAMSQGAEKLQAGTYHLSPSQTIQLIYQQMVSGPTAEPSLPKGYVMVSVGQSASQVAKNVSDKVKNVSEQSVLTALNDKKLIAKMYQKYPDLLRGVNQSDTQGAKLLDYIYPQAFNLTNAKNASDVVETMLKTSDTTMQPYYKTLKSNGLATPNVMALIATSGKSEFERRLAFVKKIAPYAQELSKKYGILASVSIAQAAHESNWDNSKLSSKYNNFYGVKTQDTTPGKSVVLDTTEYVDGKPETQQARFAVYDSWKDSMREHAETIVNGNSWNPNQFKDVLSAKNYKQAAKALYDDHYATDVNYTKLLINVIETWNMQKYDK</sequence>
<protein>
    <recommendedName>
        <fullName evidence="5">Mannosyl-glycoprotein endo-beta-N-acetylglucosamidase-like domain-containing protein</fullName>
    </recommendedName>
</protein>
<feature type="domain" description="Mannosyl-glycoprotein endo-beta-N-acetylglucosamidase-like" evidence="5">
    <location>
        <begin position="275"/>
        <end position="439"/>
    </location>
</feature>
<evidence type="ECO:0000259" key="5">
    <source>
        <dbReference type="SMART" id="SM00047"/>
    </source>
</evidence>
<accession>A0A5A5U4L5</accession>
<comment type="similarity">
    <text evidence="1">Belongs to the glycosyl hydrolase 73 family.</text>
</comment>
<keyword evidence="2" id="KW-0378">Hydrolase</keyword>
<keyword evidence="4" id="KW-0472">Membrane</keyword>
<dbReference type="Pfam" id="PF02618">
    <property type="entry name" value="YceG"/>
    <property type="match status" value="1"/>
</dbReference>
<dbReference type="InterPro" id="IPR003770">
    <property type="entry name" value="MLTG-like"/>
</dbReference>
<dbReference type="Proteomes" id="UP000323274">
    <property type="component" value="Unassembled WGS sequence"/>
</dbReference>
<dbReference type="InterPro" id="IPR051056">
    <property type="entry name" value="Glycosyl_Hydrolase_73"/>
</dbReference>
<keyword evidence="4" id="KW-0812">Transmembrane</keyword>
<feature type="transmembrane region" description="Helical" evidence="4">
    <location>
        <begin position="50"/>
        <end position="71"/>
    </location>
</feature>
<evidence type="ECO:0000256" key="2">
    <source>
        <dbReference type="ARBA" id="ARBA00022801"/>
    </source>
</evidence>
<comment type="caution">
    <text evidence="6">The sequence shown here is derived from an EMBL/GenBank/DDBJ whole genome shotgun (WGS) entry which is preliminary data.</text>
</comment>
<reference evidence="6 7" key="1">
    <citation type="submission" date="2019-04" db="EMBL/GenBank/DDBJ databases">
        <title>A pseudo-fructophilic Leuconostoc citreum strain F192-5 isolated from peel of satsuma mandarin: the first report for isolation and characterization of strain-dependent fructophilic-like characteristics.</title>
        <authorList>
            <person name="Maeno S."/>
            <person name="Tanizawa Y."/>
            <person name="Kajikawa A."/>
            <person name="Kanesaki Y."/>
            <person name="Kubota E."/>
            <person name="Arita M."/>
            <person name="Leon D."/>
            <person name="Endo A."/>
        </authorList>
    </citation>
    <scope>NUCLEOTIDE SEQUENCE [LARGE SCALE GENOMIC DNA]</scope>
    <source>
        <strain evidence="6 7">F192-5</strain>
    </source>
</reference>
<feature type="compositionally biased region" description="Basic and acidic residues" evidence="3">
    <location>
        <begin position="1"/>
        <end position="16"/>
    </location>
</feature>
<dbReference type="PANTHER" id="PTHR33308:SF9">
    <property type="entry name" value="PEPTIDOGLYCAN HYDROLASE FLGJ"/>
    <property type="match status" value="1"/>
</dbReference>
<dbReference type="Gene3D" id="1.10.530.10">
    <property type="match status" value="1"/>
</dbReference>
<organism evidence="6 7">
    <name type="scientific">Leuconostoc citreum</name>
    <dbReference type="NCBI Taxonomy" id="33964"/>
    <lineage>
        <taxon>Bacteria</taxon>
        <taxon>Bacillati</taxon>
        <taxon>Bacillota</taxon>
        <taxon>Bacilli</taxon>
        <taxon>Lactobacillales</taxon>
        <taxon>Lactobacillaceae</taxon>
        <taxon>Leuconostoc</taxon>
    </lineage>
</organism>
<evidence type="ECO:0000256" key="1">
    <source>
        <dbReference type="ARBA" id="ARBA00010266"/>
    </source>
</evidence>
<proteinExistence type="inferred from homology"/>
<dbReference type="Gene3D" id="4.10.80.30">
    <property type="entry name" value="DNA polymerase, domain 6"/>
    <property type="match status" value="1"/>
</dbReference>
<dbReference type="Pfam" id="PF01832">
    <property type="entry name" value="Glucosaminidase"/>
    <property type="match status" value="1"/>
</dbReference>
<dbReference type="RefSeq" id="WP_149334791.1">
    <property type="nucleotide sequence ID" value="NZ_BJJW01000016.1"/>
</dbReference>
<keyword evidence="4" id="KW-1133">Transmembrane helix</keyword>
<feature type="compositionally biased region" description="Polar residues" evidence="3">
    <location>
        <begin position="20"/>
        <end position="29"/>
    </location>
</feature>